<keyword evidence="4" id="KW-1185">Reference proteome</keyword>
<dbReference type="RefSeq" id="WP_130429900.1">
    <property type="nucleotide sequence ID" value="NZ_SHKP01000004.1"/>
</dbReference>
<dbReference type="Proteomes" id="UP000293671">
    <property type="component" value="Unassembled WGS sequence"/>
</dbReference>
<dbReference type="SUPFAM" id="SSF53335">
    <property type="entry name" value="S-adenosyl-L-methionine-dependent methyltransferases"/>
    <property type="match status" value="1"/>
</dbReference>
<dbReference type="InterPro" id="IPR048711">
    <property type="entry name" value="WHD_Rv2258c"/>
</dbReference>
<dbReference type="InterPro" id="IPR053173">
    <property type="entry name" value="SAM-binding_MTase"/>
</dbReference>
<dbReference type="Pfam" id="PF21320">
    <property type="entry name" value="WHD_Rv2258c"/>
    <property type="match status" value="1"/>
</dbReference>
<dbReference type="InterPro" id="IPR036390">
    <property type="entry name" value="WH_DNA-bd_sf"/>
</dbReference>
<feature type="domain" description="S-adenosylmethionine-dependent methyltransferase Rv2258c-like winged HTH" evidence="2">
    <location>
        <begin position="27"/>
        <end position="94"/>
    </location>
</feature>
<dbReference type="CDD" id="cd02440">
    <property type="entry name" value="AdoMet_MTases"/>
    <property type="match status" value="1"/>
</dbReference>
<dbReference type="GO" id="GO:0008168">
    <property type="term" value="F:methyltransferase activity"/>
    <property type="evidence" value="ECO:0007669"/>
    <property type="project" value="UniProtKB-KW"/>
</dbReference>
<name>A0A4Q7W003_9BURK</name>
<evidence type="ECO:0000313" key="3">
    <source>
        <dbReference type="EMBL" id="RZU02115.1"/>
    </source>
</evidence>
<dbReference type="Gene3D" id="1.10.10.10">
    <property type="entry name" value="Winged helix-like DNA-binding domain superfamily/Winged helix DNA-binding domain"/>
    <property type="match status" value="1"/>
</dbReference>
<dbReference type="InterPro" id="IPR029063">
    <property type="entry name" value="SAM-dependent_MTases_sf"/>
</dbReference>
<evidence type="ECO:0000259" key="1">
    <source>
        <dbReference type="Pfam" id="PF13847"/>
    </source>
</evidence>
<gene>
    <name evidence="3" type="ORF">EV670_0134</name>
</gene>
<dbReference type="GO" id="GO:0032259">
    <property type="term" value="P:methylation"/>
    <property type="evidence" value="ECO:0007669"/>
    <property type="project" value="UniProtKB-KW"/>
</dbReference>
<dbReference type="SUPFAM" id="SSF46785">
    <property type="entry name" value="Winged helix' DNA-binding domain"/>
    <property type="match status" value="1"/>
</dbReference>
<dbReference type="PANTHER" id="PTHR45128">
    <property type="entry name" value="METHYLTRANSFERASE TYPE 11"/>
    <property type="match status" value="1"/>
</dbReference>
<dbReference type="InterPro" id="IPR025714">
    <property type="entry name" value="Methyltranfer_dom"/>
</dbReference>
<sequence>MAIDEARLNEFMGKFVTDIGAVLHAATVVVGDRLGLYKAMAEAGPATVEQLAKRTETDPRYLREWLSAQAASGYVGYDPASQRFSLSEEQSLALAQEGSPAFIPGAFQIAVDQFKSVPKMESALRTGLGLGWHEHDASLFHGTERFFRPGYAANLVSAWLPALDGVEARLQAGGSVADVGCGHGTSTIIMAQAYPKARFTGFDYHAPSIEQARKAAKQAGVADRVNFEVASAKDFPGRAYDLVTFFDCLHDMGDPVGAAAHVSKALASNGTWMIVEPFANDRLEDNLNPVGRVYYSASSFICTPASRSQEVGLCLGAQAGEARLREVVTQGGFKRFRRAAETPFNIVLEARL</sequence>
<dbReference type="InterPro" id="IPR036388">
    <property type="entry name" value="WH-like_DNA-bd_sf"/>
</dbReference>
<evidence type="ECO:0000313" key="4">
    <source>
        <dbReference type="Proteomes" id="UP000293671"/>
    </source>
</evidence>
<organism evidence="3 4">
    <name type="scientific">Rivibacter subsaxonicus</name>
    <dbReference type="NCBI Taxonomy" id="457575"/>
    <lineage>
        <taxon>Bacteria</taxon>
        <taxon>Pseudomonadati</taxon>
        <taxon>Pseudomonadota</taxon>
        <taxon>Betaproteobacteria</taxon>
        <taxon>Burkholderiales</taxon>
        <taxon>Rivibacter</taxon>
    </lineage>
</organism>
<dbReference type="EMBL" id="SHKP01000004">
    <property type="protein sequence ID" value="RZU02115.1"/>
    <property type="molecule type" value="Genomic_DNA"/>
</dbReference>
<evidence type="ECO:0000259" key="2">
    <source>
        <dbReference type="Pfam" id="PF21320"/>
    </source>
</evidence>
<dbReference type="AlphaFoldDB" id="A0A4Q7W003"/>
<dbReference type="OrthoDB" id="9801363at2"/>
<proteinExistence type="predicted"/>
<keyword evidence="3" id="KW-0808">Transferase</keyword>
<keyword evidence="3" id="KW-0489">Methyltransferase</keyword>
<comment type="caution">
    <text evidence="3">The sequence shown here is derived from an EMBL/GenBank/DDBJ whole genome shotgun (WGS) entry which is preliminary data.</text>
</comment>
<protein>
    <submittedName>
        <fullName evidence="3">Methyltransferase family protein</fullName>
    </submittedName>
</protein>
<dbReference type="PANTHER" id="PTHR45128:SF2">
    <property type="entry name" value="METHYLTRANSFERASE DOMAIN-CONTAINING PROTEIN"/>
    <property type="match status" value="1"/>
</dbReference>
<accession>A0A4Q7W003</accession>
<dbReference type="Gene3D" id="3.40.50.150">
    <property type="entry name" value="Vaccinia Virus protein VP39"/>
    <property type="match status" value="1"/>
</dbReference>
<feature type="domain" description="Methyltransferase" evidence="1">
    <location>
        <begin position="172"/>
        <end position="285"/>
    </location>
</feature>
<dbReference type="Pfam" id="PF13847">
    <property type="entry name" value="Methyltransf_31"/>
    <property type="match status" value="1"/>
</dbReference>
<reference evidence="3 4" key="1">
    <citation type="submission" date="2019-02" db="EMBL/GenBank/DDBJ databases">
        <title>Genomic Encyclopedia of Type Strains, Phase IV (KMG-IV): sequencing the most valuable type-strain genomes for metagenomic binning, comparative biology and taxonomic classification.</title>
        <authorList>
            <person name="Goeker M."/>
        </authorList>
    </citation>
    <scope>NUCLEOTIDE SEQUENCE [LARGE SCALE GENOMIC DNA]</scope>
    <source>
        <strain evidence="3 4">DSM 19570</strain>
    </source>
</reference>